<dbReference type="AlphaFoldDB" id="A0A6A6IM68"/>
<evidence type="ECO:0000313" key="2">
    <source>
        <dbReference type="EMBL" id="KAF2251327.1"/>
    </source>
</evidence>
<feature type="compositionally biased region" description="Basic and acidic residues" evidence="1">
    <location>
        <begin position="272"/>
        <end position="283"/>
    </location>
</feature>
<dbReference type="Proteomes" id="UP000800094">
    <property type="component" value="Unassembled WGS sequence"/>
</dbReference>
<dbReference type="PANTHER" id="PTHR42085:SF2">
    <property type="entry name" value="F-BOX DOMAIN-CONTAINING PROTEIN"/>
    <property type="match status" value="1"/>
</dbReference>
<evidence type="ECO:0008006" key="4">
    <source>
        <dbReference type="Google" id="ProtNLM"/>
    </source>
</evidence>
<reference evidence="2" key="1">
    <citation type="journal article" date="2020" name="Stud. Mycol.">
        <title>101 Dothideomycetes genomes: a test case for predicting lifestyles and emergence of pathogens.</title>
        <authorList>
            <person name="Haridas S."/>
            <person name="Albert R."/>
            <person name="Binder M."/>
            <person name="Bloem J."/>
            <person name="Labutti K."/>
            <person name="Salamov A."/>
            <person name="Andreopoulos B."/>
            <person name="Baker S."/>
            <person name="Barry K."/>
            <person name="Bills G."/>
            <person name="Bluhm B."/>
            <person name="Cannon C."/>
            <person name="Castanera R."/>
            <person name="Culley D."/>
            <person name="Daum C."/>
            <person name="Ezra D."/>
            <person name="Gonzalez J."/>
            <person name="Henrissat B."/>
            <person name="Kuo A."/>
            <person name="Liang C."/>
            <person name="Lipzen A."/>
            <person name="Lutzoni F."/>
            <person name="Magnuson J."/>
            <person name="Mondo S."/>
            <person name="Nolan M."/>
            <person name="Ohm R."/>
            <person name="Pangilinan J."/>
            <person name="Park H.-J."/>
            <person name="Ramirez L."/>
            <person name="Alfaro M."/>
            <person name="Sun H."/>
            <person name="Tritt A."/>
            <person name="Yoshinaga Y."/>
            <person name="Zwiers L.-H."/>
            <person name="Turgeon B."/>
            <person name="Goodwin S."/>
            <person name="Spatafora J."/>
            <person name="Crous P."/>
            <person name="Grigoriev I."/>
        </authorList>
    </citation>
    <scope>NUCLEOTIDE SEQUENCE</scope>
    <source>
        <strain evidence="2">CBS 122368</strain>
    </source>
</reference>
<dbReference type="OrthoDB" id="3800967at2759"/>
<feature type="compositionally biased region" description="Polar residues" evidence="1">
    <location>
        <begin position="320"/>
        <end position="347"/>
    </location>
</feature>
<proteinExistence type="predicted"/>
<keyword evidence="3" id="KW-1185">Reference proteome</keyword>
<protein>
    <recommendedName>
        <fullName evidence="4">F-box domain-containing protein</fullName>
    </recommendedName>
</protein>
<organism evidence="2 3">
    <name type="scientific">Trematosphaeria pertusa</name>
    <dbReference type="NCBI Taxonomy" id="390896"/>
    <lineage>
        <taxon>Eukaryota</taxon>
        <taxon>Fungi</taxon>
        <taxon>Dikarya</taxon>
        <taxon>Ascomycota</taxon>
        <taxon>Pezizomycotina</taxon>
        <taxon>Dothideomycetes</taxon>
        <taxon>Pleosporomycetidae</taxon>
        <taxon>Pleosporales</taxon>
        <taxon>Massarineae</taxon>
        <taxon>Trematosphaeriaceae</taxon>
        <taxon>Trematosphaeria</taxon>
    </lineage>
</organism>
<sequence>MRFTLMRLRFSVERSNRSTSKLPAIRRASSSSSNSFPFMRLPRHIRELIYEKLFELSTPSRLVVRDPTVSLGSLPDSILRALPAICYTSRGIYHESALLLLRSREVVLEDVNAIRVLSGFLLHPLKTDLCFGATTLSFSSAVSWRPCSTHTARQLLEICPNIRHVKIGITALTCVEYTRKNEEHCRIRARNEMADQIDLTCLLSCERLETLTLSCEGVNMLAGELESAGTAVFEPLVGWVLQNIWWVGKIKLVAEYEDADGGIIRRSFEKRLKENPDQGKQENARGAASGGPQRSAADAYRLASMLRLCDLAPTSPVGRSWSTRKASQTAKPGSNEASKRQASGETSDQAKIDDRAVSIDTATATVTITRRDRGKLIWTEGPAYKLELPAHRKWELNFGLYIRIMDLPRELRDLIWLAKLRSLDLPRRLILREANFYHDDSRKANDLRFPPVIPAFCYINRQIFGETLPLFLSERELVFGSSRDISRLGCLLERIPDGEGYRSIRSIVLEDRVRWSGQVQAGVGPSCRTTLTRYGEDLLQRCTGLHHIAIERCAFRCSRLCCNKRRGESLGDASRSIMKYPKDRLVREMDLSCLLVCSNLRTVTLRCIRGDCFARKGGCTTQEDFADWVDCVREIIGNKPRVRLEVEYVTLKLWRGLETYMGWAKDTETKP</sequence>
<name>A0A6A6IM68_9PLEO</name>
<dbReference type="PANTHER" id="PTHR42085">
    <property type="entry name" value="F-BOX DOMAIN-CONTAINING PROTEIN"/>
    <property type="match status" value="1"/>
</dbReference>
<dbReference type="RefSeq" id="XP_033686331.1">
    <property type="nucleotide sequence ID" value="XM_033833140.1"/>
</dbReference>
<feature type="region of interest" description="Disordered" evidence="1">
    <location>
        <begin position="315"/>
        <end position="354"/>
    </location>
</feature>
<feature type="region of interest" description="Disordered" evidence="1">
    <location>
        <begin position="272"/>
        <end position="293"/>
    </location>
</feature>
<dbReference type="GeneID" id="54586470"/>
<gene>
    <name evidence="2" type="ORF">BU26DRAFT_563268</name>
</gene>
<dbReference type="InterPro" id="IPR038883">
    <property type="entry name" value="AN11006-like"/>
</dbReference>
<evidence type="ECO:0000256" key="1">
    <source>
        <dbReference type="SAM" id="MobiDB-lite"/>
    </source>
</evidence>
<evidence type="ECO:0000313" key="3">
    <source>
        <dbReference type="Proteomes" id="UP000800094"/>
    </source>
</evidence>
<dbReference type="EMBL" id="ML987193">
    <property type="protein sequence ID" value="KAF2251327.1"/>
    <property type="molecule type" value="Genomic_DNA"/>
</dbReference>
<accession>A0A6A6IM68</accession>